<dbReference type="EMBL" id="LKAM01000010">
    <property type="protein sequence ID" value="KUM46677.1"/>
    <property type="molecule type" value="Genomic_DNA"/>
</dbReference>
<accession>A0A101LWJ2</accession>
<gene>
    <name evidence="2" type="ORF">ABT39_MTgene1357</name>
</gene>
<sequence>MQGVSPRESRGKYSDPGIEEPSTSIVDKTLGDIARASKYNPSPRKRLTIDVDQEERMMYGHREAEEDVRPKAKTLTFVDVIQKRENPLKKSNKTKYVPFFVDLEGKSGQEEASVEGSLQDGHQTVPKGDPVE</sequence>
<geneLocation type="mitochondrion" evidence="2"/>
<organism evidence="2">
    <name type="scientific">Picea glauca</name>
    <name type="common">White spruce</name>
    <name type="synonym">Pinus glauca</name>
    <dbReference type="NCBI Taxonomy" id="3330"/>
    <lineage>
        <taxon>Eukaryota</taxon>
        <taxon>Viridiplantae</taxon>
        <taxon>Streptophyta</taxon>
        <taxon>Embryophyta</taxon>
        <taxon>Tracheophyta</taxon>
        <taxon>Spermatophyta</taxon>
        <taxon>Pinopsida</taxon>
        <taxon>Pinidae</taxon>
        <taxon>Conifers I</taxon>
        <taxon>Pinales</taxon>
        <taxon>Pinaceae</taxon>
        <taxon>Picea</taxon>
    </lineage>
</organism>
<dbReference type="AlphaFoldDB" id="A0A101LWJ2"/>
<evidence type="ECO:0000313" key="2">
    <source>
        <dbReference type="EMBL" id="KUM46677.1"/>
    </source>
</evidence>
<feature type="region of interest" description="Disordered" evidence="1">
    <location>
        <begin position="1"/>
        <end position="29"/>
    </location>
</feature>
<protein>
    <submittedName>
        <fullName evidence="2">Uncharacterized protein</fullName>
    </submittedName>
</protein>
<name>A0A101LWJ2_PICGL</name>
<keyword evidence="2" id="KW-0496">Mitochondrion</keyword>
<reference evidence="2" key="1">
    <citation type="journal article" date="2015" name="Genome Biol. Evol.">
        <title>Organellar Genomes of White Spruce (Picea glauca): Assembly and Annotation.</title>
        <authorList>
            <person name="Jackman S.D."/>
            <person name="Warren R.L."/>
            <person name="Gibb E.A."/>
            <person name="Vandervalk B.P."/>
            <person name="Mohamadi H."/>
            <person name="Chu J."/>
            <person name="Raymond A."/>
            <person name="Pleasance S."/>
            <person name="Coope R."/>
            <person name="Wildung M.R."/>
            <person name="Ritland C.E."/>
            <person name="Bousquet J."/>
            <person name="Jones S.J."/>
            <person name="Bohlmann J."/>
            <person name="Birol I."/>
        </authorList>
    </citation>
    <scope>NUCLEOTIDE SEQUENCE [LARGE SCALE GENOMIC DNA]</scope>
    <source>
        <tissue evidence="2">Flushing bud</tissue>
    </source>
</reference>
<comment type="caution">
    <text evidence="2">The sequence shown here is derived from an EMBL/GenBank/DDBJ whole genome shotgun (WGS) entry which is preliminary data.</text>
</comment>
<evidence type="ECO:0000256" key="1">
    <source>
        <dbReference type="SAM" id="MobiDB-lite"/>
    </source>
</evidence>
<proteinExistence type="predicted"/>
<feature type="region of interest" description="Disordered" evidence="1">
    <location>
        <begin position="107"/>
        <end position="132"/>
    </location>
</feature>